<dbReference type="SUPFAM" id="SSF103506">
    <property type="entry name" value="Mitochondrial carrier"/>
    <property type="match status" value="2"/>
</dbReference>
<keyword evidence="3 15" id="KW-0813">Transport</keyword>
<comment type="function">
    <text evidence="11">Facilitates flavin adenine dinucleotide (FAD) translocation across the mitochondrial inner membrane into the mitochondrial matrix where it acts as a redox cofactor to assist flavoenzyme activities in fundamental metabolic processes including fatty acid beta-oxidation, amino acid and choline metabolism as well as mitochondrial electron transportation. In particular, provides FAD to DLD dehydrogenase of the glycine cleavage system, part of mitochondrial one-carbon metabolic pathway involved in neural tube closure in early embryogenesis.</text>
</comment>
<evidence type="ECO:0000313" key="18">
    <source>
        <dbReference type="Proteomes" id="UP000271974"/>
    </source>
</evidence>
<dbReference type="GO" id="GO:0005743">
    <property type="term" value="C:mitochondrial inner membrane"/>
    <property type="evidence" value="ECO:0007669"/>
    <property type="project" value="UniProtKB-SubCell"/>
</dbReference>
<keyword evidence="9 14" id="KW-0472">Membrane</keyword>
<dbReference type="InterPro" id="IPR002067">
    <property type="entry name" value="MCP"/>
</dbReference>
<dbReference type="AlphaFoldDB" id="A0A433UCQ2"/>
<feature type="repeat" description="Solcar" evidence="14">
    <location>
        <begin position="18"/>
        <end position="111"/>
    </location>
</feature>
<proteinExistence type="inferred from homology"/>
<feature type="transmembrane region" description="Helical" evidence="16">
    <location>
        <begin position="325"/>
        <end position="346"/>
    </location>
</feature>
<evidence type="ECO:0000256" key="14">
    <source>
        <dbReference type="PROSITE-ProRule" id="PRU00282"/>
    </source>
</evidence>
<feature type="transmembrane region" description="Helical" evidence="16">
    <location>
        <begin position="87"/>
        <end position="107"/>
    </location>
</feature>
<evidence type="ECO:0000256" key="8">
    <source>
        <dbReference type="ARBA" id="ARBA00023128"/>
    </source>
</evidence>
<keyword evidence="5" id="KW-0677">Repeat</keyword>
<name>A0A433UCQ2_ELYCH</name>
<evidence type="ECO:0000256" key="10">
    <source>
        <dbReference type="ARBA" id="ARBA00050907"/>
    </source>
</evidence>
<evidence type="ECO:0000256" key="12">
    <source>
        <dbReference type="ARBA" id="ARBA00070508"/>
    </source>
</evidence>
<comment type="catalytic activity">
    <reaction evidence="10">
        <text>FAD(in) = FAD(out)</text>
        <dbReference type="Rhea" id="RHEA:76535"/>
        <dbReference type="ChEBI" id="CHEBI:57692"/>
    </reaction>
</comment>
<dbReference type="FunFam" id="1.50.40.10:FF:000025">
    <property type="entry name" value="mitochondrial folate transporter/carrier"/>
    <property type="match status" value="1"/>
</dbReference>
<dbReference type="Pfam" id="PF00153">
    <property type="entry name" value="Mito_carr"/>
    <property type="match status" value="4"/>
</dbReference>
<evidence type="ECO:0000256" key="9">
    <source>
        <dbReference type="ARBA" id="ARBA00023136"/>
    </source>
</evidence>
<evidence type="ECO:0000256" key="13">
    <source>
        <dbReference type="ARBA" id="ARBA00079992"/>
    </source>
</evidence>
<evidence type="ECO:0000256" key="6">
    <source>
        <dbReference type="ARBA" id="ARBA00022792"/>
    </source>
</evidence>
<feature type="transmembrane region" description="Helical" evidence="16">
    <location>
        <begin position="284"/>
        <end position="305"/>
    </location>
</feature>
<keyword evidence="4 14" id="KW-0812">Transmembrane</keyword>
<protein>
    <recommendedName>
        <fullName evidence="12">Solute carrier family 25 member 32</fullName>
    </recommendedName>
    <alternativeName>
        <fullName evidence="13">Mitochondrial FAD transporter</fullName>
    </alternativeName>
</protein>
<evidence type="ECO:0000256" key="3">
    <source>
        <dbReference type="ARBA" id="ARBA00022448"/>
    </source>
</evidence>
<reference evidence="17 18" key="1">
    <citation type="submission" date="2019-01" db="EMBL/GenBank/DDBJ databases">
        <title>A draft genome assembly of the solar-powered sea slug Elysia chlorotica.</title>
        <authorList>
            <person name="Cai H."/>
            <person name="Li Q."/>
            <person name="Fang X."/>
            <person name="Li J."/>
            <person name="Curtis N.E."/>
            <person name="Altenburger A."/>
            <person name="Shibata T."/>
            <person name="Feng M."/>
            <person name="Maeda T."/>
            <person name="Schwartz J.A."/>
            <person name="Shigenobu S."/>
            <person name="Lundholm N."/>
            <person name="Nishiyama T."/>
            <person name="Yang H."/>
            <person name="Hasebe M."/>
            <person name="Li S."/>
            <person name="Pierce S.K."/>
            <person name="Wang J."/>
        </authorList>
    </citation>
    <scope>NUCLEOTIDE SEQUENCE [LARGE SCALE GENOMIC DNA]</scope>
    <source>
        <strain evidence="17">EC2010</strain>
        <tissue evidence="17">Whole organism of an adult</tissue>
    </source>
</reference>
<sequence>MDSSKQRTTSGPSSLISHIRLEHMAAGVTGGVVSSIALHPLDLLKVRFQVDEGPNNKHSARPQYRGIFHAFRTIVQSDGWKGLYRGVTPNVTGAGLSWGLYFLFYNTTKTYMQDGDTTKNLGPGKHMLIASVAGLATLTVANPIWVSKTRMCLQYGSGSPANAQFVGMWETLHSVYRLEGVRGLYRGFLPGVFGISHGALQFMAYEELKTLYNKHRDQPIDTRLTSMEYLTFAALSKMFAAATTYPYQVVRSRLQEQHRSYNGVWDCVKQIWVRESFRGMFKGLNAYMLHIVPNIMIVFGIYEAVLNIHAEMRFYGYYKGLIPNLLRVTPACAITFIVYESIITALTPPKPN</sequence>
<dbReference type="InterPro" id="IPR023395">
    <property type="entry name" value="MCP_dom_sf"/>
</dbReference>
<keyword evidence="7 16" id="KW-1133">Transmembrane helix</keyword>
<gene>
    <name evidence="17" type="ORF">EGW08_000630</name>
</gene>
<keyword evidence="8" id="KW-0496">Mitochondrion</keyword>
<dbReference type="Gene3D" id="1.50.40.10">
    <property type="entry name" value="Mitochondrial carrier domain"/>
    <property type="match status" value="2"/>
</dbReference>
<feature type="transmembrane region" description="Helical" evidence="16">
    <location>
        <begin position="127"/>
        <end position="146"/>
    </location>
</feature>
<evidence type="ECO:0000256" key="16">
    <source>
        <dbReference type="SAM" id="Phobius"/>
    </source>
</evidence>
<evidence type="ECO:0000256" key="5">
    <source>
        <dbReference type="ARBA" id="ARBA00022737"/>
    </source>
</evidence>
<keyword evidence="18" id="KW-1185">Reference proteome</keyword>
<evidence type="ECO:0000256" key="4">
    <source>
        <dbReference type="ARBA" id="ARBA00022692"/>
    </source>
</evidence>
<feature type="repeat" description="Solcar" evidence="14">
    <location>
        <begin position="224"/>
        <end position="308"/>
    </location>
</feature>
<dbReference type="Proteomes" id="UP000271974">
    <property type="component" value="Unassembled WGS sequence"/>
</dbReference>
<comment type="similarity">
    <text evidence="2 15">Belongs to the mitochondrial carrier (TC 2.A.29) family.</text>
</comment>
<dbReference type="PRINTS" id="PR00926">
    <property type="entry name" value="MITOCARRIER"/>
</dbReference>
<organism evidence="17 18">
    <name type="scientific">Elysia chlorotica</name>
    <name type="common">Eastern emerald elysia</name>
    <name type="synonym">Sea slug</name>
    <dbReference type="NCBI Taxonomy" id="188477"/>
    <lineage>
        <taxon>Eukaryota</taxon>
        <taxon>Metazoa</taxon>
        <taxon>Spiralia</taxon>
        <taxon>Lophotrochozoa</taxon>
        <taxon>Mollusca</taxon>
        <taxon>Gastropoda</taxon>
        <taxon>Heterobranchia</taxon>
        <taxon>Euthyneura</taxon>
        <taxon>Panpulmonata</taxon>
        <taxon>Sacoglossa</taxon>
        <taxon>Placobranchoidea</taxon>
        <taxon>Plakobranchidae</taxon>
        <taxon>Elysia</taxon>
    </lineage>
</organism>
<feature type="repeat" description="Solcar" evidence="14">
    <location>
        <begin position="121"/>
        <end position="211"/>
    </location>
</feature>
<keyword evidence="6" id="KW-0999">Mitochondrion inner membrane</keyword>
<accession>A0A433UCQ2</accession>
<evidence type="ECO:0000256" key="15">
    <source>
        <dbReference type="RuleBase" id="RU000488"/>
    </source>
</evidence>
<dbReference type="STRING" id="188477.A0A433UCQ2"/>
<dbReference type="OrthoDB" id="428293at2759"/>
<evidence type="ECO:0000256" key="1">
    <source>
        <dbReference type="ARBA" id="ARBA00004448"/>
    </source>
</evidence>
<evidence type="ECO:0000256" key="2">
    <source>
        <dbReference type="ARBA" id="ARBA00006375"/>
    </source>
</evidence>
<dbReference type="InterPro" id="IPR018108">
    <property type="entry name" value="MCP_transmembrane"/>
</dbReference>
<dbReference type="InterPro" id="IPR044712">
    <property type="entry name" value="SLC25A32-like"/>
</dbReference>
<comment type="caution">
    <text evidence="17">The sequence shown here is derived from an EMBL/GenBank/DDBJ whole genome shotgun (WGS) entry which is preliminary data.</text>
</comment>
<feature type="non-terminal residue" evidence="17">
    <location>
        <position position="352"/>
    </location>
</feature>
<dbReference type="GO" id="GO:0015711">
    <property type="term" value="P:organic anion transport"/>
    <property type="evidence" value="ECO:0007669"/>
    <property type="project" value="UniProtKB-ARBA"/>
</dbReference>
<dbReference type="EMBL" id="RQTK01000008">
    <property type="protein sequence ID" value="RUS91657.1"/>
    <property type="molecule type" value="Genomic_DNA"/>
</dbReference>
<dbReference type="GO" id="GO:0015215">
    <property type="term" value="F:nucleotide transmembrane transporter activity"/>
    <property type="evidence" value="ECO:0007669"/>
    <property type="project" value="UniProtKB-ARBA"/>
</dbReference>
<evidence type="ECO:0000256" key="11">
    <source>
        <dbReference type="ARBA" id="ARBA00058619"/>
    </source>
</evidence>
<evidence type="ECO:0000256" key="7">
    <source>
        <dbReference type="ARBA" id="ARBA00022989"/>
    </source>
</evidence>
<dbReference type="PROSITE" id="PS50920">
    <property type="entry name" value="SOLCAR"/>
    <property type="match status" value="3"/>
</dbReference>
<dbReference type="PANTHER" id="PTHR45683">
    <property type="entry name" value="MITOCHONDRIAL NICOTINAMIDE ADENINE DINUCLEOTIDE TRANSPORTER 1-RELATED-RELATED"/>
    <property type="match status" value="1"/>
</dbReference>
<comment type="subcellular location">
    <subcellularLocation>
        <location evidence="1">Mitochondrion inner membrane</location>
        <topology evidence="1">Multi-pass membrane protein</topology>
    </subcellularLocation>
</comment>
<evidence type="ECO:0000313" key="17">
    <source>
        <dbReference type="EMBL" id="RUS91657.1"/>
    </source>
</evidence>